<dbReference type="EMBL" id="EAAA01001866">
    <property type="status" value="NOT_ANNOTATED_CDS"/>
    <property type="molecule type" value="Genomic_DNA"/>
</dbReference>
<proteinExistence type="predicted"/>
<dbReference type="Proteomes" id="UP000008144">
    <property type="component" value="Chromosome 4"/>
</dbReference>
<organism evidence="1 2">
    <name type="scientific">Ciona intestinalis</name>
    <name type="common">Transparent sea squirt</name>
    <name type="synonym">Ascidia intestinalis</name>
    <dbReference type="NCBI Taxonomy" id="7719"/>
    <lineage>
        <taxon>Eukaryota</taxon>
        <taxon>Metazoa</taxon>
        <taxon>Chordata</taxon>
        <taxon>Tunicata</taxon>
        <taxon>Ascidiacea</taxon>
        <taxon>Phlebobranchia</taxon>
        <taxon>Cionidae</taxon>
        <taxon>Ciona</taxon>
    </lineage>
</organism>
<name>H2XMY7_CIOIN</name>
<protein>
    <submittedName>
        <fullName evidence="1">Uncharacterized protein</fullName>
    </submittedName>
</protein>
<reference evidence="1" key="4">
    <citation type="submission" date="2025-09" db="UniProtKB">
        <authorList>
            <consortium name="Ensembl"/>
        </authorList>
    </citation>
    <scope>IDENTIFICATION</scope>
</reference>
<dbReference type="AlphaFoldDB" id="H2XMY7"/>
<dbReference type="InParanoid" id="H2XMY7"/>
<evidence type="ECO:0000313" key="1">
    <source>
        <dbReference type="Ensembl" id="ENSCINP00000031020.1"/>
    </source>
</evidence>
<dbReference type="Ensembl" id="ENSCINT00000035865.1">
    <property type="protein sequence ID" value="ENSCINP00000031020.1"/>
    <property type="gene ID" value="ENSCING00000018082.1"/>
</dbReference>
<keyword evidence="2" id="KW-1185">Reference proteome</keyword>
<sequence length="25" mass="3059">MTQNLLEIFILVLVIRAFHNRIYQL</sequence>
<reference evidence="2" key="1">
    <citation type="journal article" date="2002" name="Science">
        <title>The draft genome of Ciona intestinalis: insights into chordate and vertebrate origins.</title>
        <authorList>
            <person name="Dehal P."/>
            <person name="Satou Y."/>
            <person name="Campbell R.K."/>
            <person name="Chapman J."/>
            <person name="Degnan B."/>
            <person name="De Tomaso A."/>
            <person name="Davidson B."/>
            <person name="Di Gregorio A."/>
            <person name="Gelpke M."/>
            <person name="Goodstein D.M."/>
            <person name="Harafuji N."/>
            <person name="Hastings K.E."/>
            <person name="Ho I."/>
            <person name="Hotta K."/>
            <person name="Huang W."/>
            <person name="Kawashima T."/>
            <person name="Lemaire P."/>
            <person name="Martinez D."/>
            <person name="Meinertzhagen I.A."/>
            <person name="Necula S."/>
            <person name="Nonaka M."/>
            <person name="Putnam N."/>
            <person name="Rash S."/>
            <person name="Saiga H."/>
            <person name="Satake M."/>
            <person name="Terry A."/>
            <person name="Yamada L."/>
            <person name="Wang H.G."/>
            <person name="Awazu S."/>
            <person name="Azumi K."/>
            <person name="Boore J."/>
            <person name="Branno M."/>
            <person name="Chin-Bow S."/>
            <person name="DeSantis R."/>
            <person name="Doyle S."/>
            <person name="Francino P."/>
            <person name="Keys D.N."/>
            <person name="Haga S."/>
            <person name="Hayashi H."/>
            <person name="Hino K."/>
            <person name="Imai K.S."/>
            <person name="Inaba K."/>
            <person name="Kano S."/>
            <person name="Kobayashi K."/>
            <person name="Kobayashi M."/>
            <person name="Lee B.I."/>
            <person name="Makabe K.W."/>
            <person name="Manohar C."/>
            <person name="Matassi G."/>
            <person name="Medina M."/>
            <person name="Mochizuki Y."/>
            <person name="Mount S."/>
            <person name="Morishita T."/>
            <person name="Miura S."/>
            <person name="Nakayama A."/>
            <person name="Nishizaka S."/>
            <person name="Nomoto H."/>
            <person name="Ohta F."/>
            <person name="Oishi K."/>
            <person name="Rigoutsos I."/>
            <person name="Sano M."/>
            <person name="Sasaki A."/>
            <person name="Sasakura Y."/>
            <person name="Shoguchi E."/>
            <person name="Shin-i T."/>
            <person name="Spagnuolo A."/>
            <person name="Stainier D."/>
            <person name="Suzuki M.M."/>
            <person name="Tassy O."/>
            <person name="Takatori N."/>
            <person name="Tokuoka M."/>
            <person name="Yagi K."/>
            <person name="Yoshizaki F."/>
            <person name="Wada S."/>
            <person name="Zhang C."/>
            <person name="Hyatt P.D."/>
            <person name="Larimer F."/>
            <person name="Detter C."/>
            <person name="Doggett N."/>
            <person name="Glavina T."/>
            <person name="Hawkins T."/>
            <person name="Richardson P."/>
            <person name="Lucas S."/>
            <person name="Kohara Y."/>
            <person name="Levine M."/>
            <person name="Satoh N."/>
            <person name="Rokhsar D.S."/>
        </authorList>
    </citation>
    <scope>NUCLEOTIDE SEQUENCE [LARGE SCALE GENOMIC DNA]</scope>
</reference>
<accession>H2XMY7</accession>
<reference evidence="1" key="3">
    <citation type="submission" date="2025-08" db="UniProtKB">
        <authorList>
            <consortium name="Ensembl"/>
        </authorList>
    </citation>
    <scope>IDENTIFICATION</scope>
</reference>
<evidence type="ECO:0000313" key="2">
    <source>
        <dbReference type="Proteomes" id="UP000008144"/>
    </source>
</evidence>
<dbReference type="HOGENOM" id="CLU_3419360_0_0_1"/>
<reference evidence="1" key="2">
    <citation type="journal article" date="2008" name="Genome Biol.">
        <title>Improved genome assembly and evidence-based global gene model set for the chordate Ciona intestinalis: new insight into intron and operon populations.</title>
        <authorList>
            <person name="Satou Y."/>
            <person name="Mineta K."/>
            <person name="Ogasawara M."/>
            <person name="Sasakura Y."/>
            <person name="Shoguchi E."/>
            <person name="Ueno K."/>
            <person name="Yamada L."/>
            <person name="Matsumoto J."/>
            <person name="Wasserscheid J."/>
            <person name="Dewar K."/>
            <person name="Wiley G.B."/>
            <person name="Macmil S.L."/>
            <person name="Roe B.A."/>
            <person name="Zeller R.W."/>
            <person name="Hastings K.E."/>
            <person name="Lemaire P."/>
            <person name="Lindquist E."/>
            <person name="Endo T."/>
            <person name="Hotta K."/>
            <person name="Inaba K."/>
        </authorList>
    </citation>
    <scope>NUCLEOTIDE SEQUENCE [LARGE SCALE GENOMIC DNA]</scope>
    <source>
        <strain evidence="1">wild type</strain>
    </source>
</reference>